<dbReference type="InterPro" id="IPR029510">
    <property type="entry name" value="Ald_DH_CS_GLU"/>
</dbReference>
<comment type="similarity">
    <text evidence="1 4 7">Belongs to the aldehyde dehydrogenase family.</text>
</comment>
<gene>
    <name evidence="10" type="ORF">BDA99DRAFT_477632</name>
</gene>
<dbReference type="SUPFAM" id="SSF53720">
    <property type="entry name" value="ALDH-like"/>
    <property type="match status" value="1"/>
</dbReference>
<keyword evidence="11" id="KW-1185">Reference proteome</keyword>
<dbReference type="Pfam" id="PF00171">
    <property type="entry name" value="Aldedh"/>
    <property type="match status" value="1"/>
</dbReference>
<dbReference type="InterPro" id="IPR016162">
    <property type="entry name" value="Ald_DH_N"/>
</dbReference>
<reference evidence="10" key="2">
    <citation type="submission" date="2023-02" db="EMBL/GenBank/DDBJ databases">
        <authorList>
            <consortium name="DOE Joint Genome Institute"/>
            <person name="Mondo S.J."/>
            <person name="Chang Y."/>
            <person name="Wang Y."/>
            <person name="Ahrendt S."/>
            <person name="Andreopoulos W."/>
            <person name="Barry K."/>
            <person name="Beard J."/>
            <person name="Benny G.L."/>
            <person name="Blankenship S."/>
            <person name="Bonito G."/>
            <person name="Cuomo C."/>
            <person name="Desiro A."/>
            <person name="Gervers K.A."/>
            <person name="Hundley H."/>
            <person name="Kuo A."/>
            <person name="LaButti K."/>
            <person name="Lang B.F."/>
            <person name="Lipzen A."/>
            <person name="O'Donnell K."/>
            <person name="Pangilinan J."/>
            <person name="Reynolds N."/>
            <person name="Sandor L."/>
            <person name="Smith M.W."/>
            <person name="Tsang A."/>
            <person name="Grigoriev I.V."/>
            <person name="Stajich J.E."/>
            <person name="Spatafora J.W."/>
        </authorList>
    </citation>
    <scope>NUCLEOTIDE SEQUENCE</scope>
    <source>
        <strain evidence="10">RSA 2281</strain>
    </source>
</reference>
<evidence type="ECO:0000256" key="1">
    <source>
        <dbReference type="ARBA" id="ARBA00009986"/>
    </source>
</evidence>
<evidence type="ECO:0000259" key="9">
    <source>
        <dbReference type="Pfam" id="PF00171"/>
    </source>
</evidence>
<comment type="caution">
    <text evidence="10">The sequence shown here is derived from an EMBL/GenBank/DDBJ whole genome shotgun (WGS) entry which is preliminary data.</text>
</comment>
<keyword evidence="8" id="KW-0812">Transmembrane</keyword>
<accession>A0AAD5K6S3</accession>
<dbReference type="FunFam" id="3.40.309.10:FF:000003">
    <property type="entry name" value="Aldehyde dehydrogenase"/>
    <property type="match status" value="1"/>
</dbReference>
<dbReference type="InterPro" id="IPR016161">
    <property type="entry name" value="Ald_DH/histidinol_DH"/>
</dbReference>
<dbReference type="InterPro" id="IPR015590">
    <property type="entry name" value="Aldehyde_DH_dom"/>
</dbReference>
<dbReference type="AlphaFoldDB" id="A0AAD5K6S3"/>
<dbReference type="EMBL" id="JAIXMP010000006">
    <property type="protein sequence ID" value="KAI9271607.1"/>
    <property type="molecule type" value="Genomic_DNA"/>
</dbReference>
<evidence type="ECO:0000256" key="4">
    <source>
        <dbReference type="PIRNR" id="PIRNR036492"/>
    </source>
</evidence>
<dbReference type="FunFam" id="3.40.605.10:FF:000004">
    <property type="entry name" value="Aldehyde dehydrogenase"/>
    <property type="match status" value="1"/>
</dbReference>
<feature type="domain" description="Aldehyde dehydrogenase" evidence="9">
    <location>
        <begin position="40"/>
        <end position="449"/>
    </location>
</feature>
<dbReference type="PROSITE" id="PS00687">
    <property type="entry name" value="ALDEHYDE_DEHYDR_GLU"/>
    <property type="match status" value="1"/>
</dbReference>
<feature type="transmembrane region" description="Helical" evidence="8">
    <location>
        <begin position="496"/>
        <end position="512"/>
    </location>
</feature>
<feature type="active site" evidence="5 6">
    <location>
        <position position="229"/>
    </location>
</feature>
<keyword evidence="2 4" id="KW-0560">Oxidoreductase</keyword>
<sequence>MSVARFTVEVPETLEYTSLDTIEDSVSVVRGNFVTGKPRNMYWRKFQLHRLYQMVHDHEEKFYEALAKDMGKTRHEALMGDISPLLEECLYFLDNIEKLAKDEKVQPRSPTNRLDSCVIRKDPLGVVLILGCWNYPVQLPLVPLAGAIAAGNSAVVKLSETSVHTSALITKLFPKYMDIACYRIVNGAVPETTALLQHKFDHIFYTGSANVGKIIMTAAAKHLTPVTLELGGKSPAVITANSNLKTVANRVAFGKFFNTGQTCVGVDYVLIPKAQLEPFVEALRKTLADWFGAQPKASKDYGRIVNVRHFDRIMELLNRRQSGSIVIGGDSDREARYIAPTVVANVNFNDPGLMSEEIFGPILPIVTYNDLDDAVAMIKRNDPPLSVYVFSNNKKEQRQVIDYLPSGNVCVNDTLMQFGEFALPFGGVGSSGLGKYHGKRSYEIFTHERSMLIKKQRFEFLMRARYPPYTTNTLKLLRATLLTSKFAANRIIYKRGIKNTFILFLVILFFYIRKRL</sequence>
<evidence type="ECO:0000256" key="7">
    <source>
        <dbReference type="RuleBase" id="RU003345"/>
    </source>
</evidence>
<dbReference type="Gene3D" id="3.40.309.10">
    <property type="entry name" value="Aldehyde Dehydrogenase, Chain A, domain 2"/>
    <property type="match status" value="1"/>
</dbReference>
<evidence type="ECO:0000313" key="10">
    <source>
        <dbReference type="EMBL" id="KAI9271607.1"/>
    </source>
</evidence>
<reference evidence="10" key="1">
    <citation type="journal article" date="2022" name="IScience">
        <title>Evolution of zygomycete secretomes and the origins of terrestrial fungal ecologies.</title>
        <authorList>
            <person name="Chang Y."/>
            <person name="Wang Y."/>
            <person name="Mondo S."/>
            <person name="Ahrendt S."/>
            <person name="Andreopoulos W."/>
            <person name="Barry K."/>
            <person name="Beard J."/>
            <person name="Benny G.L."/>
            <person name="Blankenship S."/>
            <person name="Bonito G."/>
            <person name="Cuomo C."/>
            <person name="Desiro A."/>
            <person name="Gervers K.A."/>
            <person name="Hundley H."/>
            <person name="Kuo A."/>
            <person name="LaButti K."/>
            <person name="Lang B.F."/>
            <person name="Lipzen A."/>
            <person name="O'Donnell K."/>
            <person name="Pangilinan J."/>
            <person name="Reynolds N."/>
            <person name="Sandor L."/>
            <person name="Smith M.E."/>
            <person name="Tsang A."/>
            <person name="Grigoriev I.V."/>
            <person name="Stajich J.E."/>
            <person name="Spatafora J.W."/>
        </authorList>
    </citation>
    <scope>NUCLEOTIDE SEQUENCE</scope>
    <source>
        <strain evidence="10">RSA 2281</strain>
    </source>
</reference>
<dbReference type="PANTHER" id="PTHR43570:SF16">
    <property type="entry name" value="ALDEHYDE DEHYDROGENASE TYPE III, ISOFORM Q"/>
    <property type="match status" value="1"/>
</dbReference>
<evidence type="ECO:0000256" key="5">
    <source>
        <dbReference type="PIRSR" id="PIRSR036492-1"/>
    </source>
</evidence>
<dbReference type="PIRSF" id="PIRSF036492">
    <property type="entry name" value="ALDH"/>
    <property type="match status" value="1"/>
</dbReference>
<proteinExistence type="inferred from homology"/>
<keyword evidence="3" id="KW-0520">NAD</keyword>
<name>A0AAD5K6S3_9FUNG</name>
<keyword evidence="8" id="KW-0472">Membrane</keyword>
<protein>
    <recommendedName>
        <fullName evidence="4">Aldehyde dehydrogenase</fullName>
    </recommendedName>
</protein>
<keyword evidence="8" id="KW-1133">Transmembrane helix</keyword>
<feature type="active site" evidence="5">
    <location>
        <position position="263"/>
    </location>
</feature>
<evidence type="ECO:0000256" key="6">
    <source>
        <dbReference type="PROSITE-ProRule" id="PRU10007"/>
    </source>
</evidence>
<evidence type="ECO:0000256" key="2">
    <source>
        <dbReference type="ARBA" id="ARBA00023002"/>
    </source>
</evidence>
<dbReference type="PROSITE" id="PS00070">
    <property type="entry name" value="ALDEHYDE_DEHYDR_CYS"/>
    <property type="match status" value="1"/>
</dbReference>
<dbReference type="InterPro" id="IPR012394">
    <property type="entry name" value="Aldehyde_DH_NAD(P)"/>
</dbReference>
<evidence type="ECO:0000256" key="8">
    <source>
        <dbReference type="SAM" id="Phobius"/>
    </source>
</evidence>
<dbReference type="InterPro" id="IPR016163">
    <property type="entry name" value="Ald_DH_C"/>
</dbReference>
<evidence type="ECO:0000313" key="11">
    <source>
        <dbReference type="Proteomes" id="UP001209540"/>
    </source>
</evidence>
<dbReference type="Gene3D" id="3.40.605.10">
    <property type="entry name" value="Aldehyde Dehydrogenase, Chain A, domain 1"/>
    <property type="match status" value="1"/>
</dbReference>
<dbReference type="GO" id="GO:0006081">
    <property type="term" value="P:aldehyde metabolic process"/>
    <property type="evidence" value="ECO:0007669"/>
    <property type="project" value="InterPro"/>
</dbReference>
<organism evidence="10 11">
    <name type="scientific">Phascolomyces articulosus</name>
    <dbReference type="NCBI Taxonomy" id="60185"/>
    <lineage>
        <taxon>Eukaryota</taxon>
        <taxon>Fungi</taxon>
        <taxon>Fungi incertae sedis</taxon>
        <taxon>Mucoromycota</taxon>
        <taxon>Mucoromycotina</taxon>
        <taxon>Mucoromycetes</taxon>
        <taxon>Mucorales</taxon>
        <taxon>Lichtheimiaceae</taxon>
        <taxon>Phascolomyces</taxon>
    </lineage>
</organism>
<evidence type="ECO:0000256" key="3">
    <source>
        <dbReference type="ARBA" id="ARBA00023027"/>
    </source>
</evidence>
<dbReference type="InterPro" id="IPR016160">
    <property type="entry name" value="Ald_DH_CS_CYS"/>
</dbReference>
<dbReference type="GO" id="GO:0004029">
    <property type="term" value="F:aldehyde dehydrogenase (NAD+) activity"/>
    <property type="evidence" value="ECO:0007669"/>
    <property type="project" value="TreeGrafter"/>
</dbReference>
<dbReference type="Proteomes" id="UP001209540">
    <property type="component" value="Unassembled WGS sequence"/>
</dbReference>
<dbReference type="GO" id="GO:0005737">
    <property type="term" value="C:cytoplasm"/>
    <property type="evidence" value="ECO:0007669"/>
    <property type="project" value="TreeGrafter"/>
</dbReference>
<dbReference type="PANTHER" id="PTHR43570">
    <property type="entry name" value="ALDEHYDE DEHYDROGENASE"/>
    <property type="match status" value="1"/>
</dbReference>